<protein>
    <submittedName>
        <fullName evidence="4">Nucleotidyltransferase</fullName>
    </submittedName>
</protein>
<dbReference type="Pfam" id="PF00483">
    <property type="entry name" value="NTP_transferase"/>
    <property type="match status" value="1"/>
</dbReference>
<feature type="domain" description="Nucleotidyl transferase" evidence="3">
    <location>
        <begin position="7"/>
        <end position="144"/>
    </location>
</feature>
<evidence type="ECO:0000256" key="2">
    <source>
        <dbReference type="ARBA" id="ARBA00022695"/>
    </source>
</evidence>
<evidence type="ECO:0000256" key="1">
    <source>
        <dbReference type="ARBA" id="ARBA00022679"/>
    </source>
</evidence>
<comment type="caution">
    <text evidence="4">The sequence shown here is derived from an EMBL/GenBank/DDBJ whole genome shotgun (WGS) entry which is preliminary data.</text>
</comment>
<evidence type="ECO:0000259" key="3">
    <source>
        <dbReference type="Pfam" id="PF00483"/>
    </source>
</evidence>
<dbReference type="InterPro" id="IPR029044">
    <property type="entry name" value="Nucleotide-diphossugar_trans"/>
</dbReference>
<keyword evidence="1 4" id="KW-0808">Transferase</keyword>
<organism evidence="4 5">
    <name type="scientific">Mediterraneibacter catenae</name>
    <dbReference type="NCBI Taxonomy" id="2594882"/>
    <lineage>
        <taxon>Bacteria</taxon>
        <taxon>Bacillati</taxon>
        <taxon>Bacillota</taxon>
        <taxon>Clostridia</taxon>
        <taxon>Lachnospirales</taxon>
        <taxon>Lachnospiraceae</taxon>
        <taxon>Mediterraneibacter</taxon>
    </lineage>
</organism>
<proteinExistence type="predicted"/>
<accession>A0A5M9HWB2</accession>
<keyword evidence="5" id="KW-1185">Reference proteome</keyword>
<dbReference type="Gene3D" id="3.90.550.10">
    <property type="entry name" value="Spore Coat Polysaccharide Biosynthesis Protein SpsA, Chain A"/>
    <property type="match status" value="1"/>
</dbReference>
<keyword evidence="2" id="KW-0548">Nucleotidyltransferase</keyword>
<dbReference type="GO" id="GO:0016779">
    <property type="term" value="F:nucleotidyltransferase activity"/>
    <property type="evidence" value="ECO:0007669"/>
    <property type="project" value="UniProtKB-KW"/>
</dbReference>
<sequence>MSKAALVIMAAGIGSRFGGGIKQLAPVGPNGEIIMDYSIYDAIEAGFDKVVFVIRKDLEKDFKEVIGNRIEKQIDVAYAYQEIADIPEKYHGKFPKRTKPWGTGQAILCCKDVIDCPFLVINADDYYGKHAFKEAYSYLTSMHDTDKIQICMVGFVLKNTLSDNGGVTRGICQVDHEGMLTGIVETHNIEKDGEGAAVSTADGKVKLDAGSPVSMNMWGLTPDFINVLEAGFDEFLHNTAPDDLKAEYLLPTIIGNLLQQNELTVKVLKSHDQWFGVTYKEDREAVMNAVKKLIEDGVYPSVLYSSERD</sequence>
<dbReference type="InterPro" id="IPR005835">
    <property type="entry name" value="NTP_transferase_dom"/>
</dbReference>
<evidence type="ECO:0000313" key="5">
    <source>
        <dbReference type="Proteomes" id="UP000322025"/>
    </source>
</evidence>
<dbReference type="AlphaFoldDB" id="A0A5M9HWB2"/>
<dbReference type="RefSeq" id="WP_150311115.1">
    <property type="nucleotide sequence ID" value="NZ_VMSO01000013.1"/>
</dbReference>
<dbReference type="PANTHER" id="PTHR43584:SF8">
    <property type="entry name" value="N-ACETYLMURAMATE ALPHA-1-PHOSPHATE URIDYLYLTRANSFERASE"/>
    <property type="match status" value="1"/>
</dbReference>
<dbReference type="SUPFAM" id="SSF53448">
    <property type="entry name" value="Nucleotide-diphospho-sugar transferases"/>
    <property type="match status" value="1"/>
</dbReference>
<dbReference type="OrthoDB" id="9779926at2"/>
<dbReference type="EMBL" id="VMSO01000013">
    <property type="protein sequence ID" value="KAA8501028.1"/>
    <property type="molecule type" value="Genomic_DNA"/>
</dbReference>
<reference evidence="4" key="1">
    <citation type="submission" date="2019-07" db="EMBL/GenBank/DDBJ databases">
        <authorList>
            <person name="Wongkuna S."/>
            <person name="Scaria J."/>
        </authorList>
    </citation>
    <scope>NUCLEOTIDE SEQUENCE [LARGE SCALE GENOMIC DNA]</scope>
    <source>
        <strain evidence="4">SW178</strain>
    </source>
</reference>
<gene>
    <name evidence="4" type="ORF">FNY66_10520</name>
</gene>
<name>A0A5M9HWB2_9FIRM</name>
<dbReference type="InterPro" id="IPR050065">
    <property type="entry name" value="GlmU-like"/>
</dbReference>
<evidence type="ECO:0000313" key="4">
    <source>
        <dbReference type="EMBL" id="KAA8501028.1"/>
    </source>
</evidence>
<dbReference type="PANTHER" id="PTHR43584">
    <property type="entry name" value="NUCLEOTIDYL TRANSFERASE"/>
    <property type="match status" value="1"/>
</dbReference>
<dbReference type="Proteomes" id="UP000322025">
    <property type="component" value="Unassembled WGS sequence"/>
</dbReference>